<name>A0AC58N1T6_CASCN</name>
<organism evidence="1 2">
    <name type="scientific">Castor canadensis</name>
    <name type="common">American beaver</name>
    <dbReference type="NCBI Taxonomy" id="51338"/>
    <lineage>
        <taxon>Eukaryota</taxon>
        <taxon>Metazoa</taxon>
        <taxon>Chordata</taxon>
        <taxon>Craniata</taxon>
        <taxon>Vertebrata</taxon>
        <taxon>Euteleostomi</taxon>
        <taxon>Mammalia</taxon>
        <taxon>Eutheria</taxon>
        <taxon>Euarchontoglires</taxon>
        <taxon>Glires</taxon>
        <taxon>Rodentia</taxon>
        <taxon>Castorimorpha</taxon>
        <taxon>Castoridae</taxon>
        <taxon>Castor</taxon>
    </lineage>
</organism>
<dbReference type="RefSeq" id="XP_073935629.1">
    <property type="nucleotide sequence ID" value="XM_074079528.1"/>
</dbReference>
<gene>
    <name evidence="2" type="primary">LOC141424866</name>
</gene>
<dbReference type="Proteomes" id="UP001732720">
    <property type="component" value="Chromosome 7"/>
</dbReference>
<accession>A0AC58N1T6</accession>
<proteinExistence type="predicted"/>
<reference evidence="2" key="1">
    <citation type="submission" date="2025-08" db="UniProtKB">
        <authorList>
            <consortium name="RefSeq"/>
        </authorList>
    </citation>
    <scope>IDENTIFICATION</scope>
</reference>
<keyword evidence="1" id="KW-1185">Reference proteome</keyword>
<evidence type="ECO:0000313" key="1">
    <source>
        <dbReference type="Proteomes" id="UP001732720"/>
    </source>
</evidence>
<protein>
    <submittedName>
        <fullName evidence="2">Cytoplasmic polyadenylated homeobox-like protein</fullName>
    </submittedName>
</protein>
<sequence>MASKESSGEGDSPNEVQRTKVRGSGKGKQRQKFTSDQLERLKQSFYQNPYPDFTTKEELARQIHCHVFVIDNWFQNKRARLPPRERQRIFANRKWHGFPVQGGNQDTQVQIPNSTTGQNIYAGEALPSRAGYSSLEMQGVPGNQDGSRDSVLQGIRMELSCALQYQGDTGSRSSSNSIPIQYFEGERAETPLLQFVYSVQRERLQQEEQKAYGHYSVFQGQQQNGWGYHLQQLQQPQNYQVKLSPQDQLLMHQSPRNIGQQVPSLQQEQCYQSNQDVPCYQTQHASLQMMAGFPPMLLGQAMQQGATEQSRAQLRDQQSTNVHLRYQN</sequence>
<evidence type="ECO:0000313" key="2">
    <source>
        <dbReference type="RefSeq" id="XP_073935629.1"/>
    </source>
</evidence>